<dbReference type="EMBL" id="WOWP01000016">
    <property type="protein sequence ID" value="MUV03254.1"/>
    <property type="molecule type" value="Genomic_DNA"/>
</dbReference>
<dbReference type="InterPro" id="IPR020843">
    <property type="entry name" value="ER"/>
</dbReference>
<dbReference type="InterPro" id="IPR011032">
    <property type="entry name" value="GroES-like_sf"/>
</dbReference>
<dbReference type="Pfam" id="PF00107">
    <property type="entry name" value="ADH_zinc_N"/>
    <property type="match status" value="1"/>
</dbReference>
<evidence type="ECO:0000313" key="3">
    <source>
        <dbReference type="Proteomes" id="UP000433945"/>
    </source>
</evidence>
<dbReference type="PANTHER" id="PTHR43677">
    <property type="entry name" value="SHORT-CHAIN DEHYDROGENASE/REDUCTASE"/>
    <property type="match status" value="1"/>
</dbReference>
<dbReference type="InterPro" id="IPR013149">
    <property type="entry name" value="ADH-like_C"/>
</dbReference>
<proteinExistence type="predicted"/>
<protein>
    <submittedName>
        <fullName evidence="2">Zinc-binding dehydrogenase</fullName>
    </submittedName>
</protein>
<dbReference type="SMART" id="SM00829">
    <property type="entry name" value="PKS_ER"/>
    <property type="match status" value="1"/>
</dbReference>
<accession>A0A6N8H9L1</accession>
<dbReference type="InterPro" id="IPR036291">
    <property type="entry name" value="NAD(P)-bd_dom_sf"/>
</dbReference>
<dbReference type="RefSeq" id="WP_157482188.1">
    <property type="nucleotide sequence ID" value="NZ_WOWP01000016.1"/>
</dbReference>
<dbReference type="AlphaFoldDB" id="A0A6N8H9L1"/>
<dbReference type="Gene3D" id="3.40.50.720">
    <property type="entry name" value="NAD(P)-binding Rossmann-like Domain"/>
    <property type="match status" value="1"/>
</dbReference>
<dbReference type="SUPFAM" id="SSF50129">
    <property type="entry name" value="GroES-like"/>
    <property type="match status" value="1"/>
</dbReference>
<dbReference type="OrthoDB" id="9787435at2"/>
<evidence type="ECO:0000259" key="1">
    <source>
        <dbReference type="SMART" id="SM00829"/>
    </source>
</evidence>
<name>A0A6N8H9L1_9FLAO</name>
<dbReference type="Gene3D" id="3.90.180.10">
    <property type="entry name" value="Medium-chain alcohol dehydrogenases, catalytic domain"/>
    <property type="match status" value="1"/>
</dbReference>
<keyword evidence="3" id="KW-1185">Reference proteome</keyword>
<reference evidence="2 3" key="1">
    <citation type="submission" date="2019-12" db="EMBL/GenBank/DDBJ databases">
        <authorList>
            <person name="Sun J.-Q."/>
        </authorList>
    </citation>
    <scope>NUCLEOTIDE SEQUENCE [LARGE SCALE GENOMIC DNA]</scope>
    <source>
        <strain evidence="2 3">JCM 17928</strain>
    </source>
</reference>
<organism evidence="2 3">
    <name type="scientific">Flavobacterium rakeshii</name>
    <dbReference type="NCBI Taxonomy" id="1038845"/>
    <lineage>
        <taxon>Bacteria</taxon>
        <taxon>Pseudomonadati</taxon>
        <taxon>Bacteroidota</taxon>
        <taxon>Flavobacteriia</taxon>
        <taxon>Flavobacteriales</taxon>
        <taxon>Flavobacteriaceae</taxon>
        <taxon>Flavobacterium</taxon>
    </lineage>
</organism>
<dbReference type="PANTHER" id="PTHR43677:SF11">
    <property type="entry name" value="ZINC-CONTAINING ALCOHOL DEHYDROGENASE"/>
    <property type="match status" value="1"/>
</dbReference>
<dbReference type="GO" id="GO:0016491">
    <property type="term" value="F:oxidoreductase activity"/>
    <property type="evidence" value="ECO:0007669"/>
    <property type="project" value="InterPro"/>
</dbReference>
<evidence type="ECO:0000313" key="2">
    <source>
        <dbReference type="EMBL" id="MUV03254.1"/>
    </source>
</evidence>
<feature type="domain" description="Enoyl reductase (ER)" evidence="1">
    <location>
        <begin position="10"/>
        <end position="291"/>
    </location>
</feature>
<gene>
    <name evidence="2" type="ORF">GN157_05980</name>
</gene>
<comment type="caution">
    <text evidence="2">The sequence shown here is derived from an EMBL/GenBank/DDBJ whole genome shotgun (WGS) entry which is preliminary data.</text>
</comment>
<dbReference type="InterPro" id="IPR051397">
    <property type="entry name" value="Zn-ADH-like_protein"/>
</dbReference>
<dbReference type="Proteomes" id="UP000433945">
    <property type="component" value="Unassembled WGS sequence"/>
</dbReference>
<sequence>MKAAVLYELGTLPKYDNLEVPTPQNDNDVLMIVKAASIKQLDRMKAAGKHYTSYPSLPTAVGIDGAGILENGTRIYAWGKTGMIAEKALVIKNQWTVLPDSIDYETAAVLPNALLGSDAALLYRGNIQPGHTVLINGATGVTGKIAVQMAKHRGAVKVIATGRNEKILEQLKSMGADIVINLSNNENDIATQLEQICKSTPIDIVLDYLWGSPLETIIKVIGKMPPHKTKIVTVGQMAGANINLPSSVLRSTQIEIAGSGIGSISPKELNDYMQKVVPQAFQLASEGKLTIDFETVELKDIEKIWNEKEPPGSRFVVKI</sequence>
<dbReference type="SUPFAM" id="SSF51735">
    <property type="entry name" value="NAD(P)-binding Rossmann-fold domains"/>
    <property type="match status" value="1"/>
</dbReference>